<keyword evidence="2" id="KW-1185">Reference proteome</keyword>
<accession>A0A812R167</accession>
<gene>
    <name evidence="1" type="ORF">SNAT2548_LOCUS22471</name>
</gene>
<dbReference type="Proteomes" id="UP000604046">
    <property type="component" value="Unassembled WGS sequence"/>
</dbReference>
<comment type="caution">
    <text evidence="1">The sequence shown here is derived from an EMBL/GenBank/DDBJ whole genome shotgun (WGS) entry which is preliminary data.</text>
</comment>
<organism evidence="1 2">
    <name type="scientific">Symbiodinium natans</name>
    <dbReference type="NCBI Taxonomy" id="878477"/>
    <lineage>
        <taxon>Eukaryota</taxon>
        <taxon>Sar</taxon>
        <taxon>Alveolata</taxon>
        <taxon>Dinophyceae</taxon>
        <taxon>Suessiales</taxon>
        <taxon>Symbiodiniaceae</taxon>
        <taxon>Symbiodinium</taxon>
    </lineage>
</organism>
<dbReference type="OrthoDB" id="423576at2759"/>
<evidence type="ECO:0000313" key="2">
    <source>
        <dbReference type="Proteomes" id="UP000604046"/>
    </source>
</evidence>
<dbReference type="AlphaFoldDB" id="A0A812R167"/>
<evidence type="ECO:0000313" key="1">
    <source>
        <dbReference type="EMBL" id="CAE7413156.1"/>
    </source>
</evidence>
<name>A0A812R167_9DINO</name>
<evidence type="ECO:0008006" key="3">
    <source>
        <dbReference type="Google" id="ProtNLM"/>
    </source>
</evidence>
<proteinExistence type="predicted"/>
<dbReference type="EMBL" id="CAJNDS010002290">
    <property type="protein sequence ID" value="CAE7413156.1"/>
    <property type="molecule type" value="Genomic_DNA"/>
</dbReference>
<protein>
    <recommendedName>
        <fullName evidence="3">Heterokaryon incompatibility domain-containing protein</fullName>
    </recommendedName>
</protein>
<reference evidence="1" key="1">
    <citation type="submission" date="2021-02" db="EMBL/GenBank/DDBJ databases">
        <authorList>
            <person name="Dougan E. K."/>
            <person name="Rhodes N."/>
            <person name="Thang M."/>
            <person name="Chan C."/>
        </authorList>
    </citation>
    <scope>NUCLEOTIDE SEQUENCE</scope>
</reference>
<sequence>MVQAVEFTCGIWSPTFWLDKLCINQVDGDAKAEAIAALPDIVRSSSRMVLLWDDTYFERLWCLMEIGIFANSHDTDALSVLPLWLAPWLLFGMSLEWLCARWTIPLVNSSLTQSEPWFLIPPISPTKLIAQNVAFALGITVARLPSIALALLAFHFKLQTRQALLKQLEMFDVHTTTKCLVAGDRPLLEDMLARLYDEIDALPLAVAFDVPDSEAQTLLPQRALHDRKLAEVLRTESVRKVTSYPSHQQALEAFNTFIREHLLQKALQESGAETRISPSLCSLTYMAFVCGCLSATYLQCDGVPCDVEAQATGYASTQQMWAADVLAMLNTFTLVLPTLPSLLLKVAGAVSHQKIGICCQASVGLLLGTASCAFTLSLNGVCCACITGMFIQDGVR</sequence>